<accession>A0ABV0PRY6</accession>
<proteinExistence type="predicted"/>
<keyword evidence="2" id="KW-1185">Reference proteome</keyword>
<name>A0ABV0PRY6_9TELE</name>
<dbReference type="EMBL" id="JAHRIO010083394">
    <property type="protein sequence ID" value="MEQ2186270.1"/>
    <property type="molecule type" value="Genomic_DNA"/>
</dbReference>
<comment type="caution">
    <text evidence="1">The sequence shown here is derived from an EMBL/GenBank/DDBJ whole genome shotgun (WGS) entry which is preliminary data.</text>
</comment>
<dbReference type="Proteomes" id="UP001476798">
    <property type="component" value="Unassembled WGS sequence"/>
</dbReference>
<gene>
    <name evidence="1" type="ORF">GOODEAATRI_026939</name>
</gene>
<reference evidence="1 2" key="1">
    <citation type="submission" date="2021-06" db="EMBL/GenBank/DDBJ databases">
        <authorList>
            <person name="Palmer J.M."/>
        </authorList>
    </citation>
    <scope>NUCLEOTIDE SEQUENCE [LARGE SCALE GENOMIC DNA]</scope>
    <source>
        <strain evidence="1 2">GA_2019</strain>
        <tissue evidence="1">Muscle</tissue>
    </source>
</reference>
<evidence type="ECO:0000313" key="1">
    <source>
        <dbReference type="EMBL" id="MEQ2186270.1"/>
    </source>
</evidence>
<evidence type="ECO:0000313" key="2">
    <source>
        <dbReference type="Proteomes" id="UP001476798"/>
    </source>
</evidence>
<sequence length="192" mass="21626">MKMSCTRCLQELPQISISDIHRIVDAWSPAPTCKRNKGFKLYISSYLHNYEAHYSELKVAVVSPVLSCTEGEQQWHKPRTLVSKVYENFSTADAPMICSMGISCDILHLDSALGKVQAGSPLSYQQPATAKRDISFHAVPPRLSVPHQNYHLQPSSCMFVCSELQQLHLRSLEVTWDMVHKMNVLPELNGIS</sequence>
<protein>
    <submittedName>
        <fullName evidence="1">Uncharacterized protein</fullName>
    </submittedName>
</protein>
<organism evidence="1 2">
    <name type="scientific">Goodea atripinnis</name>
    <dbReference type="NCBI Taxonomy" id="208336"/>
    <lineage>
        <taxon>Eukaryota</taxon>
        <taxon>Metazoa</taxon>
        <taxon>Chordata</taxon>
        <taxon>Craniata</taxon>
        <taxon>Vertebrata</taxon>
        <taxon>Euteleostomi</taxon>
        <taxon>Actinopterygii</taxon>
        <taxon>Neopterygii</taxon>
        <taxon>Teleostei</taxon>
        <taxon>Neoteleostei</taxon>
        <taxon>Acanthomorphata</taxon>
        <taxon>Ovalentaria</taxon>
        <taxon>Atherinomorphae</taxon>
        <taxon>Cyprinodontiformes</taxon>
        <taxon>Goodeidae</taxon>
        <taxon>Goodea</taxon>
    </lineage>
</organism>